<evidence type="ECO:0000256" key="4">
    <source>
        <dbReference type="ARBA" id="ARBA00022729"/>
    </source>
</evidence>
<keyword evidence="5" id="KW-0677">Repeat</keyword>
<dbReference type="GO" id="GO:0009279">
    <property type="term" value="C:cell outer membrane"/>
    <property type="evidence" value="ECO:0007669"/>
    <property type="project" value="UniProtKB-UniRule"/>
</dbReference>
<dbReference type="SMR" id="Q32ZC8"/>
<evidence type="ECO:0000313" key="11">
    <source>
        <dbReference type="EMBL" id="AAV50031.1"/>
    </source>
</evidence>
<evidence type="ECO:0000256" key="8">
    <source>
        <dbReference type="NCBIfam" id="TIGR03303"/>
    </source>
</evidence>
<sequence>MYRKTKYFCGFHKLLKRSFSRPLVGFFVFSYVFFAVSVVYGSDSFVVNDIKIRGAVNVSKQIILSHIPITAGKSFSEEDLDSSVKNLYAIGYFSNVKINVVNSVLIINLVEKQIINHLFLSGNDNLKDDNLRLLIHSRDSFGYDEYTVKDDVRIIKEAYASRGYLNVVVNVKKYSISPTRINLTYAIDEGFKTTIDSIRFKGNNSYSQARLKSVISLKTSGFFLFGEEDVYSKERMSYDEESIRKFYYDRGYAAVKVSSRAFFDKAKNSYSILFDIDEGRIYRVGNITIKSTLQDFTKDMLLSLVQTRSGDVYDPRKIEESTENISKNLFFKGKYFVRTNSRINRDFAKGIVDIEYIINYDSPLYIERIEIEGNSQSHDSVIRRELDFSEGDPISLAMIERAKRRIMATGYFSKVNILKLPANVEDRVVLRVIVEQLSSGSIGLSTNYTVNEGTGIEGFVADNNFFGRGYRARISLGVGHYRLRNYVFSFENPYFLGSRISSGFDIRRSSFMEGFLATEGKYGSVYFTFPITEKISTTSSYNYKALKYSSSSMGEIHEIEKMLVNHGEFSGHSISQDIVYNTLDSQVIPREGIFMKSMYDYAGLRGDSKYHLIKYGASYFNLLSDNYDIVGSLKFGYSRVIPVDKNLQVFGQLSTSSDVLRGFADRGIGPRVNGYAIGGNTSFSASASVSFPMPIINPQVGLRGVFFVDSATLYGNDFHLDISKNKLEGNDSFWRVATGAEIAWDSPIGAISLYYGIPLRKQSYDTTMRWGIQIGNRFR</sequence>
<reference evidence="11" key="1">
    <citation type="journal article" date="2005" name="Appl. Environ. Microbiol.">
        <title>Diversity of "Candidatus Liberibacter asiaticus," based on the omp gene sequence.</title>
        <authorList>
            <person name="Bastianel C."/>
            <person name="Garnier-Semancik M."/>
            <person name="Renaudin J."/>
            <person name="Bove J.M."/>
            <person name="Eveillard S."/>
        </authorList>
    </citation>
    <scope>NUCLEOTIDE SEQUENCE</scope>
</reference>
<dbReference type="InterPro" id="IPR023707">
    <property type="entry name" value="OM_assembly_BamA"/>
</dbReference>
<feature type="transmembrane region" description="Helical" evidence="9">
    <location>
        <begin position="21"/>
        <end position="41"/>
    </location>
</feature>
<evidence type="ECO:0000256" key="7">
    <source>
        <dbReference type="ARBA" id="ARBA00023237"/>
    </source>
</evidence>
<dbReference type="EMBL" id="AY642158">
    <property type="protein sequence ID" value="AAV50031.1"/>
    <property type="molecule type" value="Genomic_DNA"/>
</dbReference>
<evidence type="ECO:0000256" key="9">
    <source>
        <dbReference type="SAM" id="Phobius"/>
    </source>
</evidence>
<dbReference type="AlphaFoldDB" id="Q32ZC8"/>
<keyword evidence="9" id="KW-1133">Transmembrane helix</keyword>
<comment type="subcellular location">
    <subcellularLocation>
        <location evidence="1">Membrane</location>
    </subcellularLocation>
</comment>
<keyword evidence="7" id="KW-0998">Cell outer membrane</keyword>
<evidence type="ECO:0000256" key="2">
    <source>
        <dbReference type="ARBA" id="ARBA00022452"/>
    </source>
</evidence>
<dbReference type="Pfam" id="PF01103">
    <property type="entry name" value="Omp85"/>
    <property type="match status" value="1"/>
</dbReference>
<keyword evidence="3 9" id="KW-0812">Transmembrane</keyword>
<evidence type="ECO:0000256" key="1">
    <source>
        <dbReference type="ARBA" id="ARBA00004370"/>
    </source>
</evidence>
<keyword evidence="2" id="KW-1134">Transmembrane beta strand</keyword>
<proteinExistence type="predicted"/>
<organism evidence="11">
    <name type="scientific">Liberibacter africanus</name>
    <name type="common">Citrus greening disease</name>
    <name type="synonym">Liberobacter africanum</name>
    <dbReference type="NCBI Taxonomy" id="34020"/>
    <lineage>
        <taxon>Bacteria</taxon>
        <taxon>Pseudomonadati</taxon>
        <taxon>Pseudomonadota</taxon>
        <taxon>Alphaproteobacteria</taxon>
        <taxon>Hyphomicrobiales</taxon>
        <taxon>Rhizobiaceae</taxon>
        <taxon>Liberibacter</taxon>
    </lineage>
</organism>
<dbReference type="PANTHER" id="PTHR12815:SF23">
    <property type="entry name" value="OUTER MEMBRANE PROTEIN ASSEMBLY FACTOR BAMA"/>
    <property type="match status" value="1"/>
</dbReference>
<protein>
    <recommendedName>
        <fullName evidence="8">Outer membrane protein assembly factor BamA</fullName>
    </recommendedName>
</protein>
<dbReference type="NCBIfam" id="TIGR03303">
    <property type="entry name" value="OM_YaeT"/>
    <property type="match status" value="1"/>
</dbReference>
<evidence type="ECO:0000256" key="3">
    <source>
        <dbReference type="ARBA" id="ARBA00022692"/>
    </source>
</evidence>
<gene>
    <name evidence="11" type="primary">omp</name>
</gene>
<dbReference type="PANTHER" id="PTHR12815">
    <property type="entry name" value="SORTING AND ASSEMBLY MACHINERY SAMM50 PROTEIN FAMILY MEMBER"/>
    <property type="match status" value="1"/>
</dbReference>
<dbReference type="Gene3D" id="3.10.20.310">
    <property type="entry name" value="membrane protein fhac"/>
    <property type="match status" value="5"/>
</dbReference>
<feature type="domain" description="POTRA" evidence="10">
    <location>
        <begin position="45"/>
        <end position="112"/>
    </location>
</feature>
<evidence type="ECO:0000256" key="5">
    <source>
        <dbReference type="ARBA" id="ARBA00022737"/>
    </source>
</evidence>
<feature type="domain" description="POTRA" evidence="10">
    <location>
        <begin position="364"/>
        <end position="437"/>
    </location>
</feature>
<dbReference type="PIRSF" id="PIRSF006076">
    <property type="entry name" value="OM_assembly_OMP85"/>
    <property type="match status" value="1"/>
</dbReference>
<dbReference type="InterPro" id="IPR034746">
    <property type="entry name" value="POTRA"/>
</dbReference>
<dbReference type="Pfam" id="PF07244">
    <property type="entry name" value="POTRA"/>
    <property type="match status" value="5"/>
</dbReference>
<dbReference type="Gene3D" id="2.40.160.50">
    <property type="entry name" value="membrane protein fhac: a member of the omp85/tpsb transporter family"/>
    <property type="match status" value="1"/>
</dbReference>
<feature type="domain" description="POTRA" evidence="10">
    <location>
        <begin position="193"/>
        <end position="279"/>
    </location>
</feature>
<dbReference type="GO" id="GO:0071709">
    <property type="term" value="P:membrane assembly"/>
    <property type="evidence" value="ECO:0007669"/>
    <property type="project" value="InterPro"/>
</dbReference>
<evidence type="ECO:0000259" key="10">
    <source>
        <dbReference type="PROSITE" id="PS51779"/>
    </source>
</evidence>
<dbReference type="InterPro" id="IPR000184">
    <property type="entry name" value="Bac_surfAg_D15"/>
</dbReference>
<name>Q32ZC8_LIBAF</name>
<dbReference type="InterPro" id="IPR010827">
    <property type="entry name" value="BamA/TamA_POTRA"/>
</dbReference>
<feature type="domain" description="POTRA" evidence="10">
    <location>
        <begin position="113"/>
        <end position="190"/>
    </location>
</feature>
<accession>Q32ZC8</accession>
<keyword evidence="4" id="KW-0732">Signal</keyword>
<evidence type="ECO:0000256" key="6">
    <source>
        <dbReference type="ARBA" id="ARBA00023136"/>
    </source>
</evidence>
<dbReference type="PROSITE" id="PS51779">
    <property type="entry name" value="POTRA"/>
    <property type="match status" value="4"/>
</dbReference>
<dbReference type="InterPro" id="IPR039910">
    <property type="entry name" value="D15-like"/>
</dbReference>
<keyword evidence="6 9" id="KW-0472">Membrane</keyword>